<name>A0A3N0DQE4_9ACTN</name>
<dbReference type="EMBL" id="RJMB01000069">
    <property type="protein sequence ID" value="RNL77867.1"/>
    <property type="molecule type" value="Genomic_DNA"/>
</dbReference>
<evidence type="ECO:0000313" key="4">
    <source>
        <dbReference type="Proteomes" id="UP000269198"/>
    </source>
</evidence>
<protein>
    <submittedName>
        <fullName evidence="3">DUF397 domain-containing protein</fullName>
    </submittedName>
</protein>
<keyword evidence="4" id="KW-1185">Reference proteome</keyword>
<accession>A0A3N0DQE4</accession>
<sequence length="47" mass="5088">MRKDKATPPPNVAWRVSSYSANGSGQCVEAGPMLDGSPRFAVRDSRH</sequence>
<organism evidence="3 4">
    <name type="scientific">Halostreptopolyspora alba</name>
    <dbReference type="NCBI Taxonomy" id="2487137"/>
    <lineage>
        <taxon>Bacteria</taxon>
        <taxon>Bacillati</taxon>
        <taxon>Actinomycetota</taxon>
        <taxon>Actinomycetes</taxon>
        <taxon>Streptosporangiales</taxon>
        <taxon>Nocardiopsidaceae</taxon>
        <taxon>Halostreptopolyspora</taxon>
    </lineage>
</organism>
<evidence type="ECO:0000313" key="3">
    <source>
        <dbReference type="EMBL" id="RNL77867.1"/>
    </source>
</evidence>
<dbReference type="OrthoDB" id="3431588at2"/>
<dbReference type="Proteomes" id="UP000269198">
    <property type="component" value="Unassembled WGS sequence"/>
</dbReference>
<proteinExistence type="predicted"/>
<evidence type="ECO:0000259" key="2">
    <source>
        <dbReference type="Pfam" id="PF04149"/>
    </source>
</evidence>
<dbReference type="Pfam" id="PF04149">
    <property type="entry name" value="DUF397"/>
    <property type="match status" value="1"/>
</dbReference>
<dbReference type="AlphaFoldDB" id="A0A3N0DQE4"/>
<reference evidence="3 4" key="1">
    <citation type="submission" date="2018-11" db="EMBL/GenBank/DDBJ databases">
        <title>The genome draft of YIM 96095.</title>
        <authorList>
            <person name="Tang S.-K."/>
            <person name="Chunyu W.-X."/>
            <person name="Feng Y.-Z."/>
        </authorList>
    </citation>
    <scope>NUCLEOTIDE SEQUENCE [LARGE SCALE GENOMIC DNA]</scope>
    <source>
        <strain evidence="3 4">YIM 96095</strain>
    </source>
</reference>
<dbReference type="InterPro" id="IPR007278">
    <property type="entry name" value="DUF397"/>
</dbReference>
<feature type="non-terminal residue" evidence="3">
    <location>
        <position position="47"/>
    </location>
</feature>
<gene>
    <name evidence="3" type="ORF">EFW17_23715</name>
</gene>
<feature type="region of interest" description="Disordered" evidence="1">
    <location>
        <begin position="28"/>
        <end position="47"/>
    </location>
</feature>
<dbReference type="RefSeq" id="WP_148046428.1">
    <property type="nucleotide sequence ID" value="NZ_RJMB01000069.1"/>
</dbReference>
<evidence type="ECO:0000256" key="1">
    <source>
        <dbReference type="SAM" id="MobiDB-lite"/>
    </source>
</evidence>
<comment type="caution">
    <text evidence="3">The sequence shown here is derived from an EMBL/GenBank/DDBJ whole genome shotgun (WGS) entry which is preliminary data.</text>
</comment>
<feature type="domain" description="DUF397" evidence="2">
    <location>
        <begin position="13"/>
        <end position="46"/>
    </location>
</feature>